<proteinExistence type="inferred from homology"/>
<dbReference type="Pfam" id="PF00194">
    <property type="entry name" value="Carb_anhydrase"/>
    <property type="match status" value="1"/>
</dbReference>
<keyword evidence="2 4" id="KW-0479">Metal-binding</keyword>
<evidence type="ECO:0000256" key="3">
    <source>
        <dbReference type="ARBA" id="ARBA00022833"/>
    </source>
</evidence>
<dbReference type="SMART" id="SM01057">
    <property type="entry name" value="Carb_anhydrase"/>
    <property type="match status" value="1"/>
</dbReference>
<name>H2ZT50_LATCH</name>
<dbReference type="GO" id="GO:0008270">
    <property type="term" value="F:zinc ion binding"/>
    <property type="evidence" value="ECO:0007669"/>
    <property type="project" value="UniProtKB-UniRule"/>
</dbReference>
<dbReference type="EMBL" id="AFYH01273183">
    <property type="status" value="NOT_ANNOTATED_CDS"/>
    <property type="molecule type" value="Genomic_DNA"/>
</dbReference>
<keyword evidence="3 4" id="KW-0862">Zinc</keyword>
<reference evidence="6" key="3">
    <citation type="submission" date="2025-09" db="UniProtKB">
        <authorList>
            <consortium name="Ensembl"/>
        </authorList>
    </citation>
    <scope>IDENTIFICATION</scope>
</reference>
<dbReference type="InterPro" id="IPR018338">
    <property type="entry name" value="Carbonic_anhydrase_a-class_CS"/>
</dbReference>
<sequence>GPNTWAHKYPKCGGTHQSPIDVLPFTAYRDPGLGLLNFEGSEQSVGANLQNNGHTIVVTPWAHFTLQEVSVPNTFILSSFHFHFGNRSGCSMGSEHQVNGEAYPMEMHLVFSNSKYKSIKEAMAHYDGLAVLGVLFEIGAPNEGLKPITQALPKVKYNGTVCAFSCLQGLEGVFWKIGGRIVVHNLRVTKLCQGLFYSQYHHITSQLFFTGPNESHSVRMCNNFRPVQPLNGRQVALYWVC</sequence>
<comment type="catalytic activity">
    <reaction evidence="4">
        <text>hydrogencarbonate + H(+) = CO2 + H2O</text>
        <dbReference type="Rhea" id="RHEA:10748"/>
        <dbReference type="ChEBI" id="CHEBI:15377"/>
        <dbReference type="ChEBI" id="CHEBI:15378"/>
        <dbReference type="ChEBI" id="CHEBI:16526"/>
        <dbReference type="ChEBI" id="CHEBI:17544"/>
        <dbReference type="EC" id="4.2.1.1"/>
    </reaction>
</comment>
<comment type="similarity">
    <text evidence="1 4">Belongs to the alpha-carbonic anhydrase family.</text>
</comment>
<reference evidence="6" key="2">
    <citation type="submission" date="2025-08" db="UniProtKB">
        <authorList>
            <consortium name="Ensembl"/>
        </authorList>
    </citation>
    <scope>IDENTIFICATION</scope>
</reference>
<dbReference type="eggNOG" id="KOG0382">
    <property type="taxonomic scope" value="Eukaryota"/>
</dbReference>
<dbReference type="Gene3D" id="3.10.200.10">
    <property type="entry name" value="Alpha carbonic anhydrase"/>
    <property type="match status" value="1"/>
</dbReference>
<evidence type="ECO:0000256" key="1">
    <source>
        <dbReference type="ARBA" id="ARBA00010718"/>
    </source>
</evidence>
<dbReference type="Ensembl" id="ENSLACT00000000574.1">
    <property type="protein sequence ID" value="ENSLACP00000000571.1"/>
    <property type="gene ID" value="ENSLACG00000000506.1"/>
</dbReference>
<dbReference type="PROSITE" id="PS00162">
    <property type="entry name" value="ALPHA_CA_1"/>
    <property type="match status" value="1"/>
</dbReference>
<dbReference type="AlphaFoldDB" id="H2ZT50"/>
<dbReference type="PANTHER" id="PTHR18952:SF280">
    <property type="entry name" value="CARBONIC ANHYDRASE"/>
    <property type="match status" value="1"/>
</dbReference>
<dbReference type="EC" id="4.2.1.1" evidence="4"/>
<evidence type="ECO:0000313" key="7">
    <source>
        <dbReference type="Proteomes" id="UP000008672"/>
    </source>
</evidence>
<protein>
    <recommendedName>
        <fullName evidence="4">Carbonic anhydrase</fullName>
        <ecNumber evidence="4">4.2.1.1</ecNumber>
    </recommendedName>
</protein>
<accession>H2ZT50</accession>
<dbReference type="OMA" id="EAYPMEM"/>
<dbReference type="PROSITE" id="PS51144">
    <property type="entry name" value="ALPHA_CA_2"/>
    <property type="match status" value="1"/>
</dbReference>
<dbReference type="GeneTree" id="ENSGT00940000159757"/>
<comment type="cofactor">
    <cofactor evidence="4">
        <name>Zn(2+)</name>
        <dbReference type="ChEBI" id="CHEBI:29105"/>
    </cofactor>
</comment>
<dbReference type="HOGENOM" id="CLU_039326_2_0_1"/>
<evidence type="ECO:0000313" key="6">
    <source>
        <dbReference type="Ensembl" id="ENSLACP00000000571.1"/>
    </source>
</evidence>
<keyword evidence="4" id="KW-0456">Lyase</keyword>
<evidence type="ECO:0000256" key="4">
    <source>
        <dbReference type="RuleBase" id="RU367011"/>
    </source>
</evidence>
<reference evidence="7" key="1">
    <citation type="submission" date="2011-08" db="EMBL/GenBank/DDBJ databases">
        <title>The draft genome of Latimeria chalumnae.</title>
        <authorList>
            <person name="Di Palma F."/>
            <person name="Alfoldi J."/>
            <person name="Johnson J."/>
            <person name="Berlin A."/>
            <person name="Gnerre S."/>
            <person name="Jaffe D."/>
            <person name="MacCallum I."/>
            <person name="Young S."/>
            <person name="Walker B.J."/>
            <person name="Lander E."/>
            <person name="Lindblad-Toh K."/>
        </authorList>
    </citation>
    <scope>NUCLEOTIDE SEQUENCE [LARGE SCALE GENOMIC DNA]</scope>
    <source>
        <strain evidence="7">Wild caught</strain>
    </source>
</reference>
<dbReference type="EMBL" id="AFYH01273184">
    <property type="status" value="NOT_ANNOTATED_CDS"/>
    <property type="molecule type" value="Genomic_DNA"/>
</dbReference>
<dbReference type="InterPro" id="IPR001148">
    <property type="entry name" value="CA_dom"/>
</dbReference>
<dbReference type="InterPro" id="IPR036398">
    <property type="entry name" value="CA_dom_sf"/>
</dbReference>
<feature type="domain" description="Alpha-carbonic anhydrase" evidence="5">
    <location>
        <begin position="1"/>
        <end position="239"/>
    </location>
</feature>
<organism evidence="6 7">
    <name type="scientific">Latimeria chalumnae</name>
    <name type="common">Coelacanth</name>
    <dbReference type="NCBI Taxonomy" id="7897"/>
    <lineage>
        <taxon>Eukaryota</taxon>
        <taxon>Metazoa</taxon>
        <taxon>Chordata</taxon>
        <taxon>Craniata</taxon>
        <taxon>Vertebrata</taxon>
        <taxon>Euteleostomi</taxon>
        <taxon>Coelacanthiformes</taxon>
        <taxon>Coelacanthidae</taxon>
        <taxon>Latimeria</taxon>
    </lineage>
</organism>
<dbReference type="CDD" id="cd00326">
    <property type="entry name" value="alpha_CA"/>
    <property type="match status" value="1"/>
</dbReference>
<evidence type="ECO:0000259" key="5">
    <source>
        <dbReference type="PROSITE" id="PS51144"/>
    </source>
</evidence>
<dbReference type="GO" id="GO:0004089">
    <property type="term" value="F:carbonate dehydratase activity"/>
    <property type="evidence" value="ECO:0007669"/>
    <property type="project" value="UniProtKB-UniRule"/>
</dbReference>
<evidence type="ECO:0000256" key="2">
    <source>
        <dbReference type="ARBA" id="ARBA00022723"/>
    </source>
</evidence>
<dbReference type="Proteomes" id="UP000008672">
    <property type="component" value="Unassembled WGS sequence"/>
</dbReference>
<dbReference type="STRING" id="7897.ENSLACP00000000571"/>
<comment type="function">
    <text evidence="4">Reversible hydration of carbon dioxide.</text>
</comment>
<dbReference type="InParanoid" id="H2ZT50"/>
<keyword evidence="7" id="KW-1185">Reference proteome</keyword>
<dbReference type="PANTHER" id="PTHR18952">
    <property type="entry name" value="CARBONIC ANHYDRASE"/>
    <property type="match status" value="1"/>
</dbReference>
<dbReference type="InterPro" id="IPR023561">
    <property type="entry name" value="Carbonic_anhydrase_a-class"/>
</dbReference>
<dbReference type="SUPFAM" id="SSF51069">
    <property type="entry name" value="Carbonic anhydrase"/>
    <property type="match status" value="1"/>
</dbReference>
<dbReference type="GO" id="GO:0005886">
    <property type="term" value="C:plasma membrane"/>
    <property type="evidence" value="ECO:0007669"/>
    <property type="project" value="TreeGrafter"/>
</dbReference>